<evidence type="ECO:0000256" key="6">
    <source>
        <dbReference type="ARBA" id="ARBA00023242"/>
    </source>
</evidence>
<dbReference type="Pfam" id="PF00018">
    <property type="entry name" value="SH3_1"/>
    <property type="match status" value="1"/>
</dbReference>
<reference evidence="12 13" key="1">
    <citation type="submission" date="2024-08" db="EMBL/GenBank/DDBJ databases">
        <title>Gnathostoma spinigerum genome.</title>
        <authorList>
            <person name="Gonzalez-Bertolin B."/>
            <person name="Monzon S."/>
            <person name="Zaballos A."/>
            <person name="Jimenez P."/>
            <person name="Dekumyoy P."/>
            <person name="Varona S."/>
            <person name="Cuesta I."/>
            <person name="Sumanam S."/>
            <person name="Adisakwattana P."/>
            <person name="Gasser R.B."/>
            <person name="Hernandez-Gonzalez A."/>
            <person name="Young N.D."/>
            <person name="Perteguer M.J."/>
        </authorList>
    </citation>
    <scope>NUCLEOTIDE SEQUENCE [LARGE SCALE GENOMIC DNA]</scope>
    <source>
        <strain evidence="12">AL3</strain>
        <tissue evidence="12">Liver</tissue>
    </source>
</reference>
<keyword evidence="5 7" id="KW-0040">ANK repeat</keyword>
<dbReference type="EMBL" id="JBGFUD010001119">
    <property type="protein sequence ID" value="MFH4975775.1"/>
    <property type="molecule type" value="Genomic_DNA"/>
</dbReference>
<dbReference type="SUPFAM" id="SSF50044">
    <property type="entry name" value="SH3-domain"/>
    <property type="match status" value="1"/>
</dbReference>
<dbReference type="Proteomes" id="UP001608902">
    <property type="component" value="Unassembled WGS sequence"/>
</dbReference>
<feature type="compositionally biased region" description="Polar residues" evidence="10">
    <location>
        <begin position="457"/>
        <end position="472"/>
    </location>
</feature>
<evidence type="ECO:0000313" key="13">
    <source>
        <dbReference type="Proteomes" id="UP001608902"/>
    </source>
</evidence>
<dbReference type="InterPro" id="IPR047163">
    <property type="entry name" value="ASPP1/2"/>
</dbReference>
<name>A0ABD6E7W4_9BILA</name>
<evidence type="ECO:0000256" key="5">
    <source>
        <dbReference type="ARBA" id="ARBA00023043"/>
    </source>
</evidence>
<evidence type="ECO:0000256" key="7">
    <source>
        <dbReference type="PROSITE-ProRule" id="PRU00023"/>
    </source>
</evidence>
<dbReference type="PROSITE" id="PS50297">
    <property type="entry name" value="ANK_REP_REGION"/>
    <property type="match status" value="2"/>
</dbReference>
<dbReference type="SUPFAM" id="SSF48403">
    <property type="entry name" value="Ankyrin repeat"/>
    <property type="match status" value="1"/>
</dbReference>
<evidence type="ECO:0000256" key="2">
    <source>
        <dbReference type="ARBA" id="ARBA00022443"/>
    </source>
</evidence>
<evidence type="ECO:0000256" key="8">
    <source>
        <dbReference type="PROSITE-ProRule" id="PRU00192"/>
    </source>
</evidence>
<protein>
    <recommendedName>
        <fullName evidence="11">SH3 domain-containing protein</fullName>
    </recommendedName>
</protein>
<keyword evidence="13" id="KW-1185">Reference proteome</keyword>
<evidence type="ECO:0000259" key="11">
    <source>
        <dbReference type="PROSITE" id="PS50002"/>
    </source>
</evidence>
<sequence>MRARLTSGHIGERKVVELVQSSDSLCALPSDAKTAFLPSTMSRQPLRVPRPPQPKIAHRKPTDFSRMTYEELVRLADQQRMLIAANRNEIESRTSLGCRTEDNAARLSALRNEIMREEREMSQLAALQRETEAVRMRRQSAEQRLTYLQHHQSSQDEQLRNASSKVASLQAQLDLLHRRRIAAINAAAAQQKQLDSVGSSLKILSSPVECVNIPSDSVRNDRIIRPRASVEPIRINSLKKDDRDNSRSSSSRLPSCTHYSSPPTSIDSTDRVTHRLPMVMVSAMREESPSPPKDPHPTVSLMVPSDNCASCDIKENKMDTISTTQKSSDSPLYNKSNKANAVWHEKDIVAAMKSSPTGDDHHDGGTRLNEGEIDLRNTAADQISIRADSLRATKRRSWAQAETSVDESEFIRKLLCEEQKKGRKHLVIDTQIENRLNGYIANISVGQTKEVEDPSTADESSSVENTEEQPSVSVGEGDSEKHEESSLESSTKCETTISALRIEDEGPAEGVENSEIHISIDEETMKLIRPAPNKGILRAAGLKKPRKNIVFDPLALLLDGALEGEMDVVEESSSKISDISASNDEGITALHNAICAGHFEIVRFLVDRGADVNARDSDGWTPLHCAASCNNLPMIKLLVENGACVFSQTLSDLEIPAEKCEEDQEGYEGCRQYLEAADEAAGKINDRKMYAICAYNAERDDEMSFKKGSVLTVINRQTGENAWWICESDDGTHKGYVPRTFLSLYPCVGYTDGFTPFEVPIGKYASKQETNNNITKSASDQDLDSSSIPQVLSL</sequence>
<keyword evidence="9" id="KW-0175">Coiled coil</keyword>
<feature type="region of interest" description="Disordered" evidence="10">
    <location>
        <begin position="447"/>
        <end position="494"/>
    </location>
</feature>
<evidence type="ECO:0000313" key="12">
    <source>
        <dbReference type="EMBL" id="MFH4975775.1"/>
    </source>
</evidence>
<organism evidence="12 13">
    <name type="scientific">Gnathostoma spinigerum</name>
    <dbReference type="NCBI Taxonomy" id="75299"/>
    <lineage>
        <taxon>Eukaryota</taxon>
        <taxon>Metazoa</taxon>
        <taxon>Ecdysozoa</taxon>
        <taxon>Nematoda</taxon>
        <taxon>Chromadorea</taxon>
        <taxon>Rhabditida</taxon>
        <taxon>Spirurina</taxon>
        <taxon>Gnathostomatomorpha</taxon>
        <taxon>Gnathostomatoidea</taxon>
        <taxon>Gnathostomatidae</taxon>
        <taxon>Gnathostoma</taxon>
    </lineage>
</organism>
<feature type="region of interest" description="Disordered" evidence="10">
    <location>
        <begin position="235"/>
        <end position="272"/>
    </location>
</feature>
<evidence type="ECO:0000256" key="10">
    <source>
        <dbReference type="SAM" id="MobiDB-lite"/>
    </source>
</evidence>
<keyword evidence="3" id="KW-0053">Apoptosis</keyword>
<comment type="subcellular location">
    <subcellularLocation>
        <location evidence="1">Nucleus</location>
    </subcellularLocation>
</comment>
<feature type="domain" description="SH3" evidence="11">
    <location>
        <begin position="684"/>
        <end position="747"/>
    </location>
</feature>
<feature type="region of interest" description="Disordered" evidence="10">
    <location>
        <begin position="775"/>
        <end position="794"/>
    </location>
</feature>
<evidence type="ECO:0000256" key="3">
    <source>
        <dbReference type="ARBA" id="ARBA00022703"/>
    </source>
</evidence>
<dbReference type="SMART" id="SM00248">
    <property type="entry name" value="ANK"/>
    <property type="match status" value="2"/>
</dbReference>
<feature type="repeat" description="ANK" evidence="7">
    <location>
        <begin position="618"/>
        <end position="643"/>
    </location>
</feature>
<feature type="coiled-coil region" evidence="9">
    <location>
        <begin position="107"/>
        <end position="179"/>
    </location>
</feature>
<dbReference type="Gene3D" id="1.25.40.20">
    <property type="entry name" value="Ankyrin repeat-containing domain"/>
    <property type="match status" value="1"/>
</dbReference>
<proteinExistence type="predicted"/>
<dbReference type="PANTHER" id="PTHR24131:SF10">
    <property type="entry name" value="ANKYRIN-REPEAT, SH3-DOMAIN, AND PROLINE-RICH-REGION CONTAINING PROTEIN, ISOFORM B"/>
    <property type="match status" value="1"/>
</dbReference>
<dbReference type="InterPro" id="IPR001452">
    <property type="entry name" value="SH3_domain"/>
</dbReference>
<keyword evidence="2 8" id="KW-0728">SH3 domain</keyword>
<accession>A0ABD6E7W4</accession>
<dbReference type="GO" id="GO:0006915">
    <property type="term" value="P:apoptotic process"/>
    <property type="evidence" value="ECO:0007669"/>
    <property type="project" value="UniProtKB-KW"/>
</dbReference>
<dbReference type="SMART" id="SM00326">
    <property type="entry name" value="SH3"/>
    <property type="match status" value="1"/>
</dbReference>
<feature type="repeat" description="ANK" evidence="7">
    <location>
        <begin position="585"/>
        <end position="617"/>
    </location>
</feature>
<dbReference type="PROSITE" id="PS50002">
    <property type="entry name" value="SH3"/>
    <property type="match status" value="1"/>
</dbReference>
<evidence type="ECO:0000256" key="4">
    <source>
        <dbReference type="ARBA" id="ARBA00022737"/>
    </source>
</evidence>
<gene>
    <name evidence="12" type="ORF">AB6A40_002484</name>
</gene>
<dbReference type="Pfam" id="PF12796">
    <property type="entry name" value="Ank_2"/>
    <property type="match status" value="1"/>
</dbReference>
<dbReference type="PROSITE" id="PS50088">
    <property type="entry name" value="ANK_REPEAT"/>
    <property type="match status" value="2"/>
</dbReference>
<dbReference type="InterPro" id="IPR036028">
    <property type="entry name" value="SH3-like_dom_sf"/>
</dbReference>
<comment type="caution">
    <text evidence="12">The sequence shown here is derived from an EMBL/GenBank/DDBJ whole genome shotgun (WGS) entry which is preliminary data.</text>
</comment>
<evidence type="ECO:0000256" key="1">
    <source>
        <dbReference type="ARBA" id="ARBA00004123"/>
    </source>
</evidence>
<evidence type="ECO:0000256" key="9">
    <source>
        <dbReference type="SAM" id="Coils"/>
    </source>
</evidence>
<dbReference type="InterPro" id="IPR002110">
    <property type="entry name" value="Ankyrin_rpt"/>
</dbReference>
<keyword evidence="4" id="KW-0677">Repeat</keyword>
<dbReference type="InterPro" id="IPR036770">
    <property type="entry name" value="Ankyrin_rpt-contain_sf"/>
</dbReference>
<dbReference type="AlphaFoldDB" id="A0ABD6E7W4"/>
<dbReference type="GO" id="GO:0005634">
    <property type="term" value="C:nucleus"/>
    <property type="evidence" value="ECO:0007669"/>
    <property type="project" value="UniProtKB-SubCell"/>
</dbReference>
<dbReference type="PANTHER" id="PTHR24131">
    <property type="entry name" value="APOPTOSIS-STIMULATING OF P53 PROTEIN"/>
    <property type="match status" value="1"/>
</dbReference>
<keyword evidence="6" id="KW-0539">Nucleus</keyword>
<feature type="compositionally biased region" description="Polar residues" evidence="10">
    <location>
        <begin position="257"/>
        <end position="267"/>
    </location>
</feature>